<organism evidence="3 4">
    <name type="scientific">Taphrina deformans (strain PYCC 5710 / ATCC 11124 / CBS 356.35 / IMI 108563 / JCM 9778 / NBRC 8474)</name>
    <name type="common">Peach leaf curl fungus</name>
    <name type="synonym">Lalaria deformans</name>
    <dbReference type="NCBI Taxonomy" id="1097556"/>
    <lineage>
        <taxon>Eukaryota</taxon>
        <taxon>Fungi</taxon>
        <taxon>Dikarya</taxon>
        <taxon>Ascomycota</taxon>
        <taxon>Taphrinomycotina</taxon>
        <taxon>Taphrinomycetes</taxon>
        <taxon>Taphrinales</taxon>
        <taxon>Taphrinaceae</taxon>
        <taxon>Taphrina</taxon>
    </lineage>
</organism>
<evidence type="ECO:0000256" key="2">
    <source>
        <dbReference type="SAM" id="MobiDB-lite"/>
    </source>
</evidence>
<sequence length="539" mass="60432">MVLEGLKVQHKYVDAEFSDDSSTMNELEVLIIPVGQDLPSTVHVDLTFSLGRESRLRHAPSIRLVANNSAEHVMQQITDLVTVISTVASLGDSVGICPTDTGDAPNRIVQLLCGHGFEVGLLQDVVCSSSQYDQISYSASMEDGRTTQSGQMRDKLPDLAPQIIVTEIDGMEVHTEAPMSSEYTSANVNGDSEEKDISAFQDAFASHFPEHTDEHTPAGNQADSQAQFISPVHLEKTPTRIYEQVRNEIWSKPSEEQQRISNLEDDIERMMDRFDELRQECRELAQQRDEASEQAASFQKRFEKVLEEARTARQEKNEMRMSLERLKMPPLPEETSPEYQKTENTRLKSELEKAHRLSDSKAQDFEFVRQQYQQSSSAAAELAGENATLTAEITTLKNKIADGLGYKLAVLQTKSVQDALKEEAEKLSLRNNVLIEQLRRMRDDKLTSRGREGRRDIAMQERKRASSASAEVGQRKKVDKIGQSRLSVASLVSPTPTGAHPQAPTSNPSASVQQMMRGQSHDSRAYTRDRTPKRVRTPF</sequence>
<feature type="coiled-coil region" evidence="1">
    <location>
        <begin position="379"/>
        <end position="444"/>
    </location>
</feature>
<feature type="compositionally biased region" description="Polar residues" evidence="2">
    <location>
        <begin position="503"/>
        <end position="517"/>
    </location>
</feature>
<protein>
    <submittedName>
        <fullName evidence="3">Uncharacterized protein</fullName>
    </submittedName>
</protein>
<dbReference type="Proteomes" id="UP000013776">
    <property type="component" value="Unassembled WGS sequence"/>
</dbReference>
<accession>R4XC61</accession>
<evidence type="ECO:0000256" key="1">
    <source>
        <dbReference type="SAM" id="Coils"/>
    </source>
</evidence>
<evidence type="ECO:0000313" key="4">
    <source>
        <dbReference type="Proteomes" id="UP000013776"/>
    </source>
</evidence>
<name>R4XC61_TAPDE</name>
<dbReference type="EMBL" id="CAHR02000126">
    <property type="protein sequence ID" value="CCG83145.1"/>
    <property type="molecule type" value="Genomic_DNA"/>
</dbReference>
<dbReference type="VEuPathDB" id="FungiDB:TAPDE_003315"/>
<keyword evidence="4" id="KW-1185">Reference proteome</keyword>
<feature type="region of interest" description="Disordered" evidence="2">
    <location>
        <begin position="445"/>
        <end position="539"/>
    </location>
</feature>
<dbReference type="AlphaFoldDB" id="R4XC61"/>
<feature type="coiled-coil region" evidence="1">
    <location>
        <begin position="260"/>
        <end position="326"/>
    </location>
</feature>
<evidence type="ECO:0000313" key="3">
    <source>
        <dbReference type="EMBL" id="CCG83145.1"/>
    </source>
</evidence>
<feature type="compositionally biased region" description="Basic and acidic residues" evidence="2">
    <location>
        <begin position="473"/>
        <end position="482"/>
    </location>
</feature>
<comment type="caution">
    <text evidence="3">The sequence shown here is derived from an EMBL/GenBank/DDBJ whole genome shotgun (WGS) entry which is preliminary data.</text>
</comment>
<keyword evidence="1" id="KW-0175">Coiled coil</keyword>
<feature type="compositionally biased region" description="Polar residues" evidence="2">
    <location>
        <begin position="484"/>
        <end position="496"/>
    </location>
</feature>
<proteinExistence type="predicted"/>
<feature type="compositionally biased region" description="Basic and acidic residues" evidence="2">
    <location>
        <begin position="445"/>
        <end position="464"/>
    </location>
</feature>
<reference evidence="3 4" key="1">
    <citation type="journal article" date="2013" name="MBio">
        <title>Genome sequencing of the plant pathogen Taphrina deformans, the causal agent of peach leaf curl.</title>
        <authorList>
            <person name="Cisse O.H."/>
            <person name="Almeida J.M.G.C.F."/>
            <person name="Fonseca A."/>
            <person name="Kumar A.A."/>
            <person name="Salojaervi J."/>
            <person name="Overmyer K."/>
            <person name="Hauser P.M."/>
            <person name="Pagni M."/>
        </authorList>
    </citation>
    <scope>NUCLEOTIDE SEQUENCE [LARGE SCALE GENOMIC DNA]</scope>
    <source>
        <strain evidence="4">PYCC 5710 / ATCC 11124 / CBS 356.35 / IMI 108563 / JCM 9778 / NBRC 8474</strain>
    </source>
</reference>
<gene>
    <name evidence="3" type="ORF">TAPDE_003315</name>
</gene>
<dbReference type="eggNOG" id="ENOG502R7SZ">
    <property type="taxonomic scope" value="Eukaryota"/>
</dbReference>
<feature type="compositionally biased region" description="Basic and acidic residues" evidence="2">
    <location>
        <begin position="519"/>
        <end position="532"/>
    </location>
</feature>